<evidence type="ECO:0000313" key="1">
    <source>
        <dbReference type="EMBL" id="GKT40221.1"/>
    </source>
</evidence>
<keyword evidence="2" id="KW-1185">Reference proteome</keyword>
<dbReference type="GeneID" id="73321204"/>
<organism evidence="1 2">
    <name type="scientific">Colletotrichum spaethianum</name>
    <dbReference type="NCBI Taxonomy" id="700344"/>
    <lineage>
        <taxon>Eukaryota</taxon>
        <taxon>Fungi</taxon>
        <taxon>Dikarya</taxon>
        <taxon>Ascomycota</taxon>
        <taxon>Pezizomycotina</taxon>
        <taxon>Sordariomycetes</taxon>
        <taxon>Hypocreomycetidae</taxon>
        <taxon>Glomerellales</taxon>
        <taxon>Glomerellaceae</taxon>
        <taxon>Colletotrichum</taxon>
        <taxon>Colletotrichum spaethianum species complex</taxon>
    </lineage>
</organism>
<comment type="caution">
    <text evidence="1">The sequence shown here is derived from an EMBL/GenBank/DDBJ whole genome shotgun (WGS) entry which is preliminary data.</text>
</comment>
<gene>
    <name evidence="1" type="ORF">ColSpa_00402</name>
</gene>
<accession>A0AA37P441</accession>
<dbReference type="Proteomes" id="UP001055115">
    <property type="component" value="Unassembled WGS sequence"/>
</dbReference>
<name>A0AA37P441_9PEZI</name>
<evidence type="ECO:0000313" key="2">
    <source>
        <dbReference type="Proteomes" id="UP001055115"/>
    </source>
</evidence>
<reference evidence="1 2" key="1">
    <citation type="submission" date="2022-03" db="EMBL/GenBank/DDBJ databases">
        <title>Genome data of Colletotrichum spp.</title>
        <authorList>
            <person name="Utami Y.D."/>
            <person name="Hiruma K."/>
        </authorList>
    </citation>
    <scope>NUCLEOTIDE SEQUENCE [LARGE SCALE GENOMIC DNA]</scope>
    <source>
        <strain evidence="1 2">MAFF 239500</strain>
    </source>
</reference>
<dbReference type="EMBL" id="BQXU01000001">
    <property type="protein sequence ID" value="GKT40221.1"/>
    <property type="molecule type" value="Genomic_DNA"/>
</dbReference>
<protein>
    <submittedName>
        <fullName evidence="1">Uncharacterized protein</fullName>
    </submittedName>
</protein>
<sequence>MTADDHPHKDRGIRTTLNDLIDELTESICGLFWVTAFPGNVWIWIHVISTSVNKYKVGPLLERWPNMVRHEFDRHG</sequence>
<proteinExistence type="predicted"/>
<dbReference type="AlphaFoldDB" id="A0AA37P441"/>
<dbReference type="RefSeq" id="XP_049122571.1">
    <property type="nucleotide sequence ID" value="XM_049266614.1"/>
</dbReference>